<feature type="chain" id="PRO_5021787908" evidence="1">
    <location>
        <begin position="19"/>
        <end position="142"/>
    </location>
</feature>
<dbReference type="EMBL" id="MK990493">
    <property type="protein sequence ID" value="QDJ95971.1"/>
    <property type="molecule type" value="mRNA"/>
</dbReference>
<protein>
    <submittedName>
        <fullName evidence="2">Odorant-binding protein 28</fullName>
    </submittedName>
</protein>
<reference evidence="2" key="1">
    <citation type="submission" date="2019-05" db="EMBL/GenBank/DDBJ databases">
        <title>The identification and expression analysis of odorant binding protein genes in Encarsia formosa by antennal transcriptome analysis.</title>
        <authorList>
            <person name="He Y."/>
        </authorList>
    </citation>
    <scope>NUCLEOTIDE SEQUENCE</scope>
    <source>
        <tissue evidence="2">Antenna</tissue>
    </source>
</reference>
<dbReference type="SMART" id="SM00708">
    <property type="entry name" value="PhBP"/>
    <property type="match status" value="1"/>
</dbReference>
<evidence type="ECO:0000313" key="2">
    <source>
        <dbReference type="EMBL" id="QDJ95971.1"/>
    </source>
</evidence>
<proteinExistence type="evidence at transcript level"/>
<feature type="signal peptide" evidence="1">
    <location>
        <begin position="1"/>
        <end position="18"/>
    </location>
</feature>
<dbReference type="InterPro" id="IPR006170">
    <property type="entry name" value="PBP/GOBP"/>
</dbReference>
<accession>A0A514TU03</accession>
<sequence length="142" mass="15676">MKFLAIVLAACIIGCCSAEMSEEKKNKMKAIRDVCIAQTEIDAAAVEAFHDKVVGGEPYTRDPKHDCYLFCVFQNIGLQRDCGKIDADRFIERAKKANLNVALVTEEVNKCKDRAGKDGCESAGNVMACFIDNKAPFHEMHA</sequence>
<keyword evidence="1" id="KW-0732">Signal</keyword>
<organism evidence="2">
    <name type="scientific">Encarsia formosa</name>
    <name type="common">Whitefly parasite</name>
    <dbReference type="NCBI Taxonomy" id="32400"/>
    <lineage>
        <taxon>Eukaryota</taxon>
        <taxon>Metazoa</taxon>
        <taxon>Ecdysozoa</taxon>
        <taxon>Arthropoda</taxon>
        <taxon>Hexapoda</taxon>
        <taxon>Insecta</taxon>
        <taxon>Pterygota</taxon>
        <taxon>Neoptera</taxon>
        <taxon>Endopterygota</taxon>
        <taxon>Hymenoptera</taxon>
        <taxon>Apocrita</taxon>
        <taxon>Proctotrupomorpha</taxon>
        <taxon>Chalcidoidea</taxon>
        <taxon>Aphelinidae</taxon>
        <taxon>Coccophaginae</taxon>
        <taxon>Encarsia</taxon>
    </lineage>
</organism>
<dbReference type="GO" id="GO:0005549">
    <property type="term" value="F:odorant binding"/>
    <property type="evidence" value="ECO:0007669"/>
    <property type="project" value="InterPro"/>
</dbReference>
<name>A0A514TU03_ENCFO</name>
<dbReference type="Pfam" id="PF01395">
    <property type="entry name" value="PBP_GOBP"/>
    <property type="match status" value="1"/>
</dbReference>
<dbReference type="InterPro" id="IPR036728">
    <property type="entry name" value="PBP_GOBP_sf"/>
</dbReference>
<dbReference type="SUPFAM" id="SSF47565">
    <property type="entry name" value="Insect pheromone/odorant-binding proteins"/>
    <property type="match status" value="1"/>
</dbReference>
<dbReference type="Gene3D" id="1.10.238.20">
    <property type="entry name" value="Pheromone/general odorant binding protein domain"/>
    <property type="match status" value="1"/>
</dbReference>
<dbReference type="AlphaFoldDB" id="A0A514TU03"/>
<dbReference type="CDD" id="cd23992">
    <property type="entry name" value="PBP_GOBP"/>
    <property type="match status" value="1"/>
</dbReference>
<evidence type="ECO:0000256" key="1">
    <source>
        <dbReference type="SAM" id="SignalP"/>
    </source>
</evidence>